<dbReference type="Gene3D" id="3.30.450.20">
    <property type="entry name" value="PAS domain"/>
    <property type="match status" value="1"/>
</dbReference>
<dbReference type="InterPro" id="IPR029787">
    <property type="entry name" value="Nucleotide_cyclase"/>
</dbReference>
<evidence type="ECO:0000313" key="3">
    <source>
        <dbReference type="EMBL" id="ODM05731.1"/>
    </source>
</evidence>
<dbReference type="NCBIfam" id="TIGR00254">
    <property type="entry name" value="GGDEF"/>
    <property type="match status" value="1"/>
</dbReference>
<dbReference type="EMBL" id="MCGH01000002">
    <property type="protein sequence ID" value="ODM05731.1"/>
    <property type="molecule type" value="Genomic_DNA"/>
</dbReference>
<dbReference type="InterPro" id="IPR000160">
    <property type="entry name" value="GGDEF_dom"/>
</dbReference>
<dbReference type="SMART" id="SM00052">
    <property type="entry name" value="EAL"/>
    <property type="match status" value="1"/>
</dbReference>
<dbReference type="InterPro" id="IPR050706">
    <property type="entry name" value="Cyclic-di-GMP_PDE-like"/>
</dbReference>
<feature type="domain" description="EAL" evidence="1">
    <location>
        <begin position="337"/>
        <end position="592"/>
    </location>
</feature>
<organism evidence="3 4">
    <name type="scientific">Eisenbergiella tayi</name>
    <dbReference type="NCBI Taxonomy" id="1432052"/>
    <lineage>
        <taxon>Bacteria</taxon>
        <taxon>Bacillati</taxon>
        <taxon>Bacillota</taxon>
        <taxon>Clostridia</taxon>
        <taxon>Lachnospirales</taxon>
        <taxon>Lachnospiraceae</taxon>
        <taxon>Eisenbergiella</taxon>
    </lineage>
</organism>
<dbReference type="Gene3D" id="3.20.20.450">
    <property type="entry name" value="EAL domain"/>
    <property type="match status" value="1"/>
</dbReference>
<dbReference type="GO" id="GO:0071111">
    <property type="term" value="F:cyclic-guanylate-specific phosphodiesterase activity"/>
    <property type="evidence" value="ECO:0007669"/>
    <property type="project" value="InterPro"/>
</dbReference>
<evidence type="ECO:0000313" key="4">
    <source>
        <dbReference type="Proteomes" id="UP000094067"/>
    </source>
</evidence>
<dbReference type="CDD" id="cd01949">
    <property type="entry name" value="GGDEF"/>
    <property type="match status" value="1"/>
</dbReference>
<dbReference type="InterPro" id="IPR001633">
    <property type="entry name" value="EAL_dom"/>
</dbReference>
<dbReference type="PANTHER" id="PTHR33121:SF79">
    <property type="entry name" value="CYCLIC DI-GMP PHOSPHODIESTERASE PDED-RELATED"/>
    <property type="match status" value="1"/>
</dbReference>
<reference evidence="3 4" key="1">
    <citation type="submission" date="2016-07" db="EMBL/GenBank/DDBJ databases">
        <title>Characterization of isolates of Eisenbergiella tayi derived from blood cultures, using whole genome sequencing.</title>
        <authorList>
            <person name="Burdz T."/>
            <person name="Wiebe D."/>
            <person name="Huynh C."/>
            <person name="Bernard K."/>
        </authorList>
    </citation>
    <scope>NUCLEOTIDE SEQUENCE [LARGE SCALE GENOMIC DNA]</scope>
    <source>
        <strain evidence="3 4">NML 110608</strain>
    </source>
</reference>
<comment type="caution">
    <text evidence="3">The sequence shown here is derived from an EMBL/GenBank/DDBJ whole genome shotgun (WGS) entry which is preliminary data.</text>
</comment>
<proteinExistence type="predicted"/>
<accession>A0A1E3ABF6</accession>
<dbReference type="Pfam" id="PF08447">
    <property type="entry name" value="PAS_3"/>
    <property type="match status" value="1"/>
</dbReference>
<dbReference type="InterPro" id="IPR001610">
    <property type="entry name" value="PAC"/>
</dbReference>
<gene>
    <name evidence="3" type="primary">cph2_2</name>
    <name evidence="3" type="ORF">BEI61_01620</name>
</gene>
<dbReference type="Pfam" id="PF00990">
    <property type="entry name" value="GGDEF"/>
    <property type="match status" value="1"/>
</dbReference>
<sequence length="599" mass="69433">MLTGKELTYLPGVCNMEVMQWRVGAQRKYRDKRMENKVLLSAMDNQQITEVFQALNQTSDDYFYILDFMEDSYSICNRAVQRFHLSTDYICPVSTDLREVVVEEDYPVLQKELELLKDGKKSFHDMEYRWYGRDMEIIWIHCRGTVVRGKEGNVRLLVGSITEVGKEEKRDRLTGLYGESRLALDAERMLLKEDGNGFLMLIGVDDFREINEKYGIDTGNSLLRELTGIIRECMEPGMMLYRLVADEFVLFCQNDISSERVRGLYENIRENIFRHIEEEDYRNFYTVSAGLLAAPYLSGTYGELVKYLEFAMSEAKRRGKNGLVEFSKNDYDAYVSRLEIKEELRKSIFNNYEGFTLYYQPIVDAKSYEIKGAEALLRWNSSKYVSMSPGVFIPVMEDSGLIIPMGSHVMKEAVECCCRLKKYISSFHININLSYVQLKKTDVLEELRVHLGMLEVCPENIMLEITESGYIETDLSFRQAMEEIQSQKMRLAIDDFGTGYSNLRYLKDLRADMIKIDRSFGIRAMESEYDYTLLGHIIEMAHSIGLGVCLEGVETEEELVKLQRLGPDFIQGYLFGRPVPENVFVEKYLETGRNTAMEN</sequence>
<dbReference type="InterPro" id="IPR013655">
    <property type="entry name" value="PAS_fold_3"/>
</dbReference>
<name>A0A1E3ABF6_9FIRM</name>
<dbReference type="SUPFAM" id="SSF141868">
    <property type="entry name" value="EAL domain-like"/>
    <property type="match status" value="1"/>
</dbReference>
<dbReference type="PROSITE" id="PS50883">
    <property type="entry name" value="EAL"/>
    <property type="match status" value="1"/>
</dbReference>
<dbReference type="InterPro" id="IPR043128">
    <property type="entry name" value="Rev_trsase/Diguanyl_cyclase"/>
</dbReference>
<dbReference type="CDD" id="cd00130">
    <property type="entry name" value="PAS"/>
    <property type="match status" value="1"/>
</dbReference>
<dbReference type="Gene3D" id="3.30.70.270">
    <property type="match status" value="1"/>
</dbReference>
<dbReference type="InterPro" id="IPR035919">
    <property type="entry name" value="EAL_sf"/>
</dbReference>
<evidence type="ECO:0000259" key="1">
    <source>
        <dbReference type="PROSITE" id="PS50883"/>
    </source>
</evidence>
<feature type="domain" description="GGDEF" evidence="2">
    <location>
        <begin position="195"/>
        <end position="328"/>
    </location>
</feature>
<dbReference type="CDD" id="cd01948">
    <property type="entry name" value="EAL"/>
    <property type="match status" value="1"/>
</dbReference>
<dbReference type="Proteomes" id="UP000094067">
    <property type="component" value="Unassembled WGS sequence"/>
</dbReference>
<dbReference type="SMART" id="SM00086">
    <property type="entry name" value="PAC"/>
    <property type="match status" value="1"/>
</dbReference>
<protein>
    <submittedName>
        <fullName evidence="3">Phytochrome-like protein cph2</fullName>
    </submittedName>
</protein>
<dbReference type="PANTHER" id="PTHR33121">
    <property type="entry name" value="CYCLIC DI-GMP PHOSPHODIESTERASE PDEF"/>
    <property type="match status" value="1"/>
</dbReference>
<dbReference type="SMART" id="SM00267">
    <property type="entry name" value="GGDEF"/>
    <property type="match status" value="1"/>
</dbReference>
<dbReference type="AlphaFoldDB" id="A0A1E3ABF6"/>
<dbReference type="Pfam" id="PF00563">
    <property type="entry name" value="EAL"/>
    <property type="match status" value="1"/>
</dbReference>
<evidence type="ECO:0000259" key="2">
    <source>
        <dbReference type="PROSITE" id="PS50887"/>
    </source>
</evidence>
<dbReference type="PROSITE" id="PS50887">
    <property type="entry name" value="GGDEF"/>
    <property type="match status" value="1"/>
</dbReference>
<dbReference type="PATRIC" id="fig|1432052.4.peg.1814"/>
<dbReference type="SUPFAM" id="SSF55785">
    <property type="entry name" value="PYP-like sensor domain (PAS domain)"/>
    <property type="match status" value="1"/>
</dbReference>
<dbReference type="InterPro" id="IPR035965">
    <property type="entry name" value="PAS-like_dom_sf"/>
</dbReference>
<dbReference type="SUPFAM" id="SSF55073">
    <property type="entry name" value="Nucleotide cyclase"/>
    <property type="match status" value="1"/>
</dbReference>
<dbReference type="InterPro" id="IPR000014">
    <property type="entry name" value="PAS"/>
</dbReference>